<dbReference type="GeneID" id="25791574"/>
<dbReference type="EMBL" id="ABDF02000006">
    <property type="protein sequence ID" value="EHK22393.1"/>
    <property type="molecule type" value="Genomic_DNA"/>
</dbReference>
<dbReference type="RefSeq" id="XP_013956615.1">
    <property type="nucleotide sequence ID" value="XM_014101140.1"/>
</dbReference>
<dbReference type="Proteomes" id="UP000007115">
    <property type="component" value="Unassembled WGS sequence"/>
</dbReference>
<accession>G9MTP2</accession>
<evidence type="ECO:0000313" key="2">
    <source>
        <dbReference type="EMBL" id="EHK22393.1"/>
    </source>
</evidence>
<gene>
    <name evidence="2" type="ORF">TRIVIDRAFT_221672</name>
</gene>
<feature type="compositionally biased region" description="Basic and acidic residues" evidence="1">
    <location>
        <begin position="71"/>
        <end position="80"/>
    </location>
</feature>
<dbReference type="VEuPathDB" id="FungiDB:TRIVIDRAFT_221672"/>
<comment type="caution">
    <text evidence="2">The sequence shown here is derived from an EMBL/GenBank/DDBJ whole genome shotgun (WGS) entry which is preliminary data.</text>
</comment>
<proteinExistence type="predicted"/>
<organism evidence="2 3">
    <name type="scientific">Hypocrea virens (strain Gv29-8 / FGSC 10586)</name>
    <name type="common">Gliocladium virens</name>
    <name type="synonym">Trichoderma virens</name>
    <dbReference type="NCBI Taxonomy" id="413071"/>
    <lineage>
        <taxon>Eukaryota</taxon>
        <taxon>Fungi</taxon>
        <taxon>Dikarya</taxon>
        <taxon>Ascomycota</taxon>
        <taxon>Pezizomycotina</taxon>
        <taxon>Sordariomycetes</taxon>
        <taxon>Hypocreomycetidae</taxon>
        <taxon>Hypocreales</taxon>
        <taxon>Hypocreaceae</taxon>
        <taxon>Trichoderma</taxon>
    </lineage>
</organism>
<feature type="compositionally biased region" description="Basic and acidic residues" evidence="1">
    <location>
        <begin position="90"/>
        <end position="101"/>
    </location>
</feature>
<protein>
    <submittedName>
        <fullName evidence="2">Uncharacterized protein</fullName>
    </submittedName>
</protein>
<feature type="region of interest" description="Disordered" evidence="1">
    <location>
        <begin position="1"/>
        <end position="24"/>
    </location>
</feature>
<sequence>MSGGVFPLRDADLEDPVSSPPGRFRWPGSQRLALAFCGSVDLNPRSRVQTLSKRDALALAECRPDRIIKSQVSHHDDAHGRCAPSSPPRLEYDQRFRRTTAEGELQESRPSPFAKIVRRSNPGRAT</sequence>
<dbReference type="AlphaFoldDB" id="G9MTP2"/>
<feature type="region of interest" description="Disordered" evidence="1">
    <location>
        <begin position="71"/>
        <end position="126"/>
    </location>
</feature>
<name>G9MTP2_HYPVG</name>
<dbReference type="InParanoid" id="G9MTP2"/>
<evidence type="ECO:0000256" key="1">
    <source>
        <dbReference type="SAM" id="MobiDB-lite"/>
    </source>
</evidence>
<reference evidence="2 3" key="1">
    <citation type="journal article" date="2011" name="Genome Biol.">
        <title>Comparative genome sequence analysis underscores mycoparasitism as the ancestral life style of Trichoderma.</title>
        <authorList>
            <person name="Kubicek C.P."/>
            <person name="Herrera-Estrella A."/>
            <person name="Seidl-Seiboth V."/>
            <person name="Martinez D.A."/>
            <person name="Druzhinina I.S."/>
            <person name="Thon M."/>
            <person name="Zeilinger S."/>
            <person name="Casas-Flores S."/>
            <person name="Horwitz B.A."/>
            <person name="Mukherjee P.K."/>
            <person name="Mukherjee M."/>
            <person name="Kredics L."/>
            <person name="Alcaraz L.D."/>
            <person name="Aerts A."/>
            <person name="Antal Z."/>
            <person name="Atanasova L."/>
            <person name="Cervantes-Badillo M.G."/>
            <person name="Challacombe J."/>
            <person name="Chertkov O."/>
            <person name="McCluskey K."/>
            <person name="Coulpier F."/>
            <person name="Deshpande N."/>
            <person name="von Doehren H."/>
            <person name="Ebbole D.J."/>
            <person name="Esquivel-Naranjo E.U."/>
            <person name="Fekete E."/>
            <person name="Flipphi M."/>
            <person name="Glaser F."/>
            <person name="Gomez-Rodriguez E.Y."/>
            <person name="Gruber S."/>
            <person name="Han C."/>
            <person name="Henrissat B."/>
            <person name="Hermosa R."/>
            <person name="Hernandez-Onate M."/>
            <person name="Karaffa L."/>
            <person name="Kosti I."/>
            <person name="Le Crom S."/>
            <person name="Lindquist E."/>
            <person name="Lucas S."/>
            <person name="Luebeck M."/>
            <person name="Luebeck P.S."/>
            <person name="Margeot A."/>
            <person name="Metz B."/>
            <person name="Misra M."/>
            <person name="Nevalainen H."/>
            <person name="Omann M."/>
            <person name="Packer N."/>
            <person name="Perrone G."/>
            <person name="Uresti-Rivera E.E."/>
            <person name="Salamov A."/>
            <person name="Schmoll M."/>
            <person name="Seiboth B."/>
            <person name="Shapiro H."/>
            <person name="Sukno S."/>
            <person name="Tamayo-Ramos J.A."/>
            <person name="Tisch D."/>
            <person name="Wiest A."/>
            <person name="Wilkinson H.H."/>
            <person name="Zhang M."/>
            <person name="Coutinho P.M."/>
            <person name="Kenerley C.M."/>
            <person name="Monte E."/>
            <person name="Baker S.E."/>
            <person name="Grigoriev I.V."/>
        </authorList>
    </citation>
    <scope>NUCLEOTIDE SEQUENCE [LARGE SCALE GENOMIC DNA]</scope>
    <source>
        <strain evidence="3">Gv29-8 / FGSC 10586</strain>
    </source>
</reference>
<keyword evidence="3" id="KW-1185">Reference proteome</keyword>
<dbReference type="HOGENOM" id="CLU_1981883_0_0_1"/>
<evidence type="ECO:0000313" key="3">
    <source>
        <dbReference type="Proteomes" id="UP000007115"/>
    </source>
</evidence>
<dbReference type="OrthoDB" id="10507829at2759"/>